<feature type="region of interest" description="Disordered" evidence="4">
    <location>
        <begin position="138"/>
        <end position="162"/>
    </location>
</feature>
<feature type="domain" description="CBM6" evidence="7">
    <location>
        <begin position="26"/>
        <end position="150"/>
    </location>
</feature>
<dbReference type="SUPFAM" id="SSF48208">
    <property type="entry name" value="Six-hairpin glycosidases"/>
    <property type="match status" value="1"/>
</dbReference>
<dbReference type="InterPro" id="IPR011041">
    <property type="entry name" value="Quinoprot_gluc/sorb_DH_b-prop"/>
</dbReference>
<dbReference type="PROSITE" id="PS51175">
    <property type="entry name" value="CBM6"/>
    <property type="match status" value="1"/>
</dbReference>
<dbReference type="SUPFAM" id="SSF50952">
    <property type="entry name" value="Soluble quinoprotein glucose dehydrogenase"/>
    <property type="match status" value="1"/>
</dbReference>
<dbReference type="Gene3D" id="2.120.10.30">
    <property type="entry name" value="TolB, C-terminal domain"/>
    <property type="match status" value="1"/>
</dbReference>
<dbReference type="Pfam" id="PF07995">
    <property type="entry name" value="GSDH"/>
    <property type="match status" value="1"/>
</dbReference>
<dbReference type="EMBL" id="BAAAHK010000008">
    <property type="protein sequence ID" value="GAA0943876.1"/>
    <property type="molecule type" value="Genomic_DNA"/>
</dbReference>
<dbReference type="SMART" id="SM00060">
    <property type="entry name" value="FN3"/>
    <property type="match status" value="2"/>
</dbReference>
<evidence type="ECO:0000256" key="5">
    <source>
        <dbReference type="SAM" id="SignalP"/>
    </source>
</evidence>
<dbReference type="InterPro" id="IPR005084">
    <property type="entry name" value="CBM6"/>
</dbReference>
<dbReference type="CDD" id="cd06543">
    <property type="entry name" value="GH18_PF-ChiA-like"/>
    <property type="match status" value="1"/>
</dbReference>
<dbReference type="InterPro" id="IPR052043">
    <property type="entry name" value="PolySaccharide_Degr_Enz"/>
</dbReference>
<dbReference type="Gene3D" id="2.60.40.10">
    <property type="entry name" value="Immunoglobulins"/>
    <property type="match status" value="2"/>
</dbReference>
<dbReference type="InterPro" id="IPR011042">
    <property type="entry name" value="6-blade_b-propeller_TolB-like"/>
</dbReference>
<dbReference type="RefSeq" id="WP_343971278.1">
    <property type="nucleotide sequence ID" value="NZ_BAAAHK010000008.1"/>
</dbReference>
<accession>A0ABP4B4H1</accession>
<dbReference type="SUPFAM" id="SSF51445">
    <property type="entry name" value="(Trans)glycosidases"/>
    <property type="match status" value="1"/>
</dbReference>
<dbReference type="Gene3D" id="3.20.20.80">
    <property type="entry name" value="Glycosidases"/>
    <property type="match status" value="1"/>
</dbReference>
<sequence>MKARWLAVLSALLLIPTPASAAPAATDYQAENATISKGVVESNHAGYTGTGFVNYDNVTGSYVQFAVSAASAGPAGLTFRFANGTTTDRPMTITVNGTTVATARSFPGTGAWTTWQDAVVNTTLVAGSNTIRATATTANGGPNLDRLQVGAPSDTEHPTAPGQPVCSDITFNALTLSFPASTDNVGVVAYDIYNQGQKIAEAPNPPGSPYRLTGLRPNAQYELSVFGRDAAGNVSATSPEAICTTTADPGDPTPPSAPGQPTVTGVNQTGATVSWGASTDDRGVTQYDVRNASNAVLDSVTGTPPATSKTLSTLACNTAYTIHVVAKDAAGNTSAKSPTATFTTGACEGGNNPATPTQVSTGWSIPWDIAWAPDGSFALVTERDSFKVFKINRNGSGKTQVGTVPNAVTTDGEGGLMGVAFSPTWNGGSDQQVFFMHTASEGNRVAKMNFNGTALSGYGTILSGMRKSRYHNGGRIRFGPDGFLYVAIGDSQQGNLAQDKNALNGKILRITKTGAAAPGNPFGTAVYSYGHRNPQGLAWDSAGRLWSSELGDSTSDELNLIQPGKNYGWPTCEGSCSTAGMTNPKKTWSVSSASPSGLAYANGALFMAALRGQRMWRIPLNGENVGTVTSHWSGTYGRLRAVAKVPGENAIWFTTTNADNNGGQPDGSDKVLRSNLTTGKTISTAKAVAADPAAMPAAPYLYLGWGNPQKPTDVMKAAGNKWFTLAFILSDGGCNPKWDGSRALTGGSDQAAINSIRAAGGDVIPSFGGWSGKKLGQACTSASALAGAYQKVINAYALKAIDIDIENTEFQNNTVQKRVIDALKIIKTNNPGLKTYITMGTDQGGPDSWGSGLISKGAAAGLANDGWVLMPFDFGGGSTNMATLSVKASEGLKAKLKSAYGYSDDQAYRRMGISSMNGKTDDSSETVRLADFKTLLAYAQQHHLARFTFWSVNRDRACSGGGAGDECSGVSQKAYDFTKVIAQYRLPTGFSAPAARSTDWSVAMVDSTMARYTPSSLGGWSYTNGLYLYGQYLVYQRTHNPKYLAYIKSWVDRFVDSSGNIDNSFGNLDSMLSGRLLVILHHETGQDRYKIAATKIRNRLKTYPRTADGGFWHATSRQHQLWGDGVFMVNPFLAEYGREFGDSAYTNKETVDQLLTYASHLQRSTGLLRHAYDESHTQSWADPSTGQSPEVWCRAEGWYGMAAIDVLEVIPASQPRRAELLQVLQKLIAAYKTYQDPATGRWFQVVDKGGRSDNWTETSCSSMYTFVISRAVQRGYVDASYSTVAQRGYQGVLAKLSLGSDGRTNLKDISIGTNVGDYAYYIARDRATNDRHGLGAFLIMNEQLR</sequence>
<evidence type="ECO:0000313" key="8">
    <source>
        <dbReference type="EMBL" id="GAA0943876.1"/>
    </source>
</evidence>
<keyword evidence="2" id="KW-0326">Glycosidase</keyword>
<dbReference type="PANTHER" id="PTHR33886:SF8">
    <property type="entry name" value="UNSATURATED RHAMNOGALACTURONAN HYDROLASE (EUROFUNG)"/>
    <property type="match status" value="1"/>
</dbReference>
<dbReference type="InterPro" id="IPR010905">
    <property type="entry name" value="Glyco_hydro_88"/>
</dbReference>
<evidence type="ECO:0000313" key="9">
    <source>
        <dbReference type="Proteomes" id="UP001500542"/>
    </source>
</evidence>
<protein>
    <recommendedName>
        <fullName evidence="10">Carbohydrate-binding protein</fullName>
    </recommendedName>
</protein>
<name>A0ABP4B4H1_9ACTN</name>
<evidence type="ECO:0000256" key="1">
    <source>
        <dbReference type="ARBA" id="ARBA00022801"/>
    </source>
</evidence>
<dbReference type="InterPro" id="IPR012938">
    <property type="entry name" value="Glc/Sorbosone_DH"/>
</dbReference>
<dbReference type="InterPro" id="IPR036116">
    <property type="entry name" value="FN3_sf"/>
</dbReference>
<dbReference type="CDD" id="cd00063">
    <property type="entry name" value="FN3"/>
    <property type="match status" value="2"/>
</dbReference>
<dbReference type="Pfam" id="PF03422">
    <property type="entry name" value="CBM_6"/>
    <property type="match status" value="1"/>
</dbReference>
<evidence type="ECO:0008006" key="10">
    <source>
        <dbReference type="Google" id="ProtNLM"/>
    </source>
</evidence>
<dbReference type="Gene3D" id="2.60.120.260">
    <property type="entry name" value="Galactose-binding domain-like"/>
    <property type="match status" value="1"/>
</dbReference>
<keyword evidence="5" id="KW-0732">Signal</keyword>
<evidence type="ECO:0000256" key="4">
    <source>
        <dbReference type="SAM" id="MobiDB-lite"/>
    </source>
</evidence>
<dbReference type="Pfam" id="PF07470">
    <property type="entry name" value="Glyco_hydro_88"/>
    <property type="match status" value="1"/>
</dbReference>
<gene>
    <name evidence="8" type="ORF">GCM10009554_37580</name>
</gene>
<dbReference type="SUPFAM" id="SSF49265">
    <property type="entry name" value="Fibronectin type III"/>
    <property type="match status" value="1"/>
</dbReference>
<dbReference type="CDD" id="cd04082">
    <property type="entry name" value="CBM35_pectate_lyase-like"/>
    <property type="match status" value="1"/>
</dbReference>
<dbReference type="InterPro" id="IPR008928">
    <property type="entry name" value="6-hairpin_glycosidase_sf"/>
</dbReference>
<keyword evidence="9" id="KW-1185">Reference proteome</keyword>
<comment type="caution">
    <text evidence="8">The sequence shown here is derived from an EMBL/GenBank/DDBJ whole genome shotgun (WGS) entry which is preliminary data.</text>
</comment>
<evidence type="ECO:0000256" key="2">
    <source>
        <dbReference type="ARBA" id="ARBA00023295"/>
    </source>
</evidence>
<dbReference type="InterPro" id="IPR008979">
    <property type="entry name" value="Galactose-bd-like_sf"/>
</dbReference>
<organism evidence="8 9">
    <name type="scientific">Kribbella koreensis</name>
    <dbReference type="NCBI Taxonomy" id="57909"/>
    <lineage>
        <taxon>Bacteria</taxon>
        <taxon>Bacillati</taxon>
        <taxon>Actinomycetota</taxon>
        <taxon>Actinomycetes</taxon>
        <taxon>Propionibacteriales</taxon>
        <taxon>Kribbellaceae</taxon>
        <taxon>Kribbella</taxon>
    </lineage>
</organism>
<dbReference type="PANTHER" id="PTHR33886">
    <property type="entry name" value="UNSATURATED RHAMNOGALACTURONAN HYDROLASE (EUROFUNG)"/>
    <property type="match status" value="1"/>
</dbReference>
<dbReference type="InterPro" id="IPR012341">
    <property type="entry name" value="6hp_glycosidase-like_sf"/>
</dbReference>
<keyword evidence="3" id="KW-0624">Polysaccharide degradation</keyword>
<dbReference type="InterPro" id="IPR013783">
    <property type="entry name" value="Ig-like_fold"/>
</dbReference>
<feature type="signal peptide" evidence="5">
    <location>
        <begin position="1"/>
        <end position="21"/>
    </location>
</feature>
<dbReference type="Pfam" id="PF00041">
    <property type="entry name" value="fn3"/>
    <property type="match status" value="1"/>
</dbReference>
<dbReference type="SUPFAM" id="SSF49785">
    <property type="entry name" value="Galactose-binding domain-like"/>
    <property type="match status" value="1"/>
</dbReference>
<evidence type="ECO:0000259" key="6">
    <source>
        <dbReference type="PROSITE" id="PS50853"/>
    </source>
</evidence>
<evidence type="ECO:0000256" key="3">
    <source>
        <dbReference type="ARBA" id="ARBA00023326"/>
    </source>
</evidence>
<reference evidence="9" key="1">
    <citation type="journal article" date="2019" name="Int. J. Syst. Evol. Microbiol.">
        <title>The Global Catalogue of Microorganisms (GCM) 10K type strain sequencing project: providing services to taxonomists for standard genome sequencing and annotation.</title>
        <authorList>
            <consortium name="The Broad Institute Genomics Platform"/>
            <consortium name="The Broad Institute Genome Sequencing Center for Infectious Disease"/>
            <person name="Wu L."/>
            <person name="Ma J."/>
        </authorList>
    </citation>
    <scope>NUCLEOTIDE SEQUENCE [LARGE SCALE GENOMIC DNA]</scope>
    <source>
        <strain evidence="9">JCM 10977</strain>
    </source>
</reference>
<dbReference type="Gene3D" id="1.50.10.10">
    <property type="match status" value="1"/>
</dbReference>
<keyword evidence="3" id="KW-0119">Carbohydrate metabolism</keyword>
<dbReference type="InterPro" id="IPR017853">
    <property type="entry name" value="GH"/>
</dbReference>
<dbReference type="InterPro" id="IPR003961">
    <property type="entry name" value="FN3_dom"/>
</dbReference>
<feature type="domain" description="Fibronectin type-III" evidence="6">
    <location>
        <begin position="257"/>
        <end position="347"/>
    </location>
</feature>
<keyword evidence="1" id="KW-0378">Hydrolase</keyword>
<evidence type="ECO:0000259" key="7">
    <source>
        <dbReference type="PROSITE" id="PS51175"/>
    </source>
</evidence>
<feature type="chain" id="PRO_5047279063" description="Carbohydrate-binding protein" evidence="5">
    <location>
        <begin position="22"/>
        <end position="1345"/>
    </location>
</feature>
<proteinExistence type="predicted"/>
<feature type="domain" description="Fibronectin type-III" evidence="6">
    <location>
        <begin position="160"/>
        <end position="249"/>
    </location>
</feature>
<dbReference type="PROSITE" id="PS50853">
    <property type="entry name" value="FN3"/>
    <property type="match status" value="2"/>
</dbReference>
<dbReference type="Proteomes" id="UP001500542">
    <property type="component" value="Unassembled WGS sequence"/>
</dbReference>